<keyword evidence="3" id="KW-1185">Reference proteome</keyword>
<proteinExistence type="predicted"/>
<protein>
    <submittedName>
        <fullName evidence="2">Uncharacterized protein</fullName>
    </submittedName>
</protein>
<dbReference type="EMBL" id="CP011924">
    <property type="protein sequence ID" value="ATD08958.1"/>
    <property type="molecule type" value="Genomic_DNA"/>
</dbReference>
<evidence type="ECO:0000313" key="2">
    <source>
        <dbReference type="EMBL" id="ATD08958.1"/>
    </source>
</evidence>
<reference evidence="2 3" key="1">
    <citation type="submission" date="2015-06" db="EMBL/GenBank/DDBJ databases">
        <authorList>
            <person name="Xie B.-B."/>
            <person name="Rong J.-C."/>
            <person name="Qin Q.-L."/>
            <person name="Zhang Y.-Z."/>
        </authorList>
    </citation>
    <scope>NUCLEOTIDE SEQUENCE [LARGE SCALE GENOMIC DNA]</scope>
    <source>
        <strain evidence="2 3">JCM 20779</strain>
    </source>
</reference>
<gene>
    <name evidence="2" type="ORF">PPIS_a4311</name>
</gene>
<accession>A0ABN5CH76</accession>
<evidence type="ECO:0000256" key="1">
    <source>
        <dbReference type="SAM" id="MobiDB-lite"/>
    </source>
</evidence>
<dbReference type="Proteomes" id="UP000016521">
    <property type="component" value="Chromosome I"/>
</dbReference>
<organism evidence="2 3">
    <name type="scientific">Pseudoalteromonas piscicida</name>
    <dbReference type="NCBI Taxonomy" id="43662"/>
    <lineage>
        <taxon>Bacteria</taxon>
        <taxon>Pseudomonadati</taxon>
        <taxon>Pseudomonadota</taxon>
        <taxon>Gammaproteobacteria</taxon>
        <taxon>Alteromonadales</taxon>
        <taxon>Pseudoalteromonadaceae</taxon>
        <taxon>Pseudoalteromonas</taxon>
    </lineage>
</organism>
<name>A0ABN5CH76_PSEO7</name>
<feature type="region of interest" description="Disordered" evidence="1">
    <location>
        <begin position="1"/>
        <end position="24"/>
    </location>
</feature>
<evidence type="ECO:0000313" key="3">
    <source>
        <dbReference type="Proteomes" id="UP000016521"/>
    </source>
</evidence>
<sequence length="48" mass="5376">MPECRSSDFMSRQNGSSAALRREDINTLGQCGRSEFTSRSFTKTKTSI</sequence>
<feature type="compositionally biased region" description="Polar residues" evidence="1">
    <location>
        <begin position="8"/>
        <end position="17"/>
    </location>
</feature>